<dbReference type="CDD" id="cd00167">
    <property type="entry name" value="SANT"/>
    <property type="match status" value="1"/>
</dbReference>
<organism evidence="4 5">
    <name type="scientific">Ampelomyces quisqualis</name>
    <name type="common">Powdery mildew agent</name>
    <dbReference type="NCBI Taxonomy" id="50730"/>
    <lineage>
        <taxon>Eukaryota</taxon>
        <taxon>Fungi</taxon>
        <taxon>Dikarya</taxon>
        <taxon>Ascomycota</taxon>
        <taxon>Pezizomycotina</taxon>
        <taxon>Dothideomycetes</taxon>
        <taxon>Pleosporomycetidae</taxon>
        <taxon>Pleosporales</taxon>
        <taxon>Pleosporineae</taxon>
        <taxon>Phaeosphaeriaceae</taxon>
        <taxon>Ampelomyces</taxon>
    </lineage>
</organism>
<feature type="domain" description="Myb-like" evidence="3">
    <location>
        <begin position="544"/>
        <end position="592"/>
    </location>
</feature>
<feature type="compositionally biased region" description="Polar residues" evidence="2">
    <location>
        <begin position="114"/>
        <end position="139"/>
    </location>
</feature>
<feature type="compositionally biased region" description="Low complexity" evidence="2">
    <location>
        <begin position="85"/>
        <end position="113"/>
    </location>
</feature>
<dbReference type="Pfam" id="PF15963">
    <property type="entry name" value="Myb_DNA-bind_7"/>
    <property type="match status" value="1"/>
</dbReference>
<dbReference type="EMBL" id="ML979136">
    <property type="protein sequence ID" value="KAF1915742.1"/>
    <property type="molecule type" value="Genomic_DNA"/>
</dbReference>
<feature type="compositionally biased region" description="Low complexity" evidence="2">
    <location>
        <begin position="188"/>
        <end position="205"/>
    </location>
</feature>
<feature type="compositionally biased region" description="Basic residues" evidence="2">
    <location>
        <begin position="359"/>
        <end position="370"/>
    </location>
</feature>
<sequence length="715" mass="77851">MSAEEGSAAGNDKTQAPKPAAAFTSSFINKNTTGKKFAPKAARRRPGAAPPAVAASRASAPEPTPPVSEAQPTQPEPEPSSTHETTIAALPTPAAAPTRDPAPAVVEPLLAPASTGTEQHAGAEQTTATSASIQPTQGLQDGPDTGRVAERRHTEPLQGDDTSPTDALGGTSRLESAQPESSAPVQLEQETVATTTGQQAVAGEGSPQPIDAANLQAQPLEDIAAQPASRTQQWTAVNRPPVEEEDEVAPAPARKARAPPKPRVGRRKAVTATEPQQPEQQEIADGGEVQPARPRPSAQSRGKRKADKGTLEDGVDVPAPAKRARKSRRAKNNEGTANAEAGDEEGEARAEEGEEPVVRRKPRQPRRKKKPAIEVEPGGEGEDGQEPAQPKRKGRPPREPTPSDAEDQEIDPEVTFMDSIASRNIRVGKLSDREKAMRQIDWVAVRQRRREEDSRPITTKEAREAADKVILEQAPQTDGVRYELVNGQITMIHSSTTVNREAEADVEIGNYETIEEQDLTTRITSRSFLKNNKRFPNDFILPGQGKRWTRDDTELFYQGLQNFGTDFQMISHMFPGATRRSIKLKFTREERDDPQRVRDALLGKSTIVEGWDNFIQVSRMEEQQFADADEIKREMAAEEAEMREKIAAALAETAERNRQQEVAGVLNVDGSNDPNKENGKGKKKRKGKERQVTFHEEAGVEIVGTVDDDATWGQV</sequence>
<dbReference type="InterPro" id="IPR001005">
    <property type="entry name" value="SANT/Myb"/>
</dbReference>
<dbReference type="PANTHER" id="PTHR22929">
    <property type="entry name" value="RNA POLYMERASE III TRANSCRIPTION INITIATION FACTOR B"/>
    <property type="match status" value="1"/>
</dbReference>
<dbReference type="Proteomes" id="UP000800096">
    <property type="component" value="Unassembled WGS sequence"/>
</dbReference>
<proteinExistence type="predicted"/>
<feature type="compositionally biased region" description="Basic residues" evidence="2">
    <location>
        <begin position="254"/>
        <end position="269"/>
    </location>
</feature>
<evidence type="ECO:0000256" key="2">
    <source>
        <dbReference type="SAM" id="MobiDB-lite"/>
    </source>
</evidence>
<accession>A0A6A5QK32</accession>
<dbReference type="Gene3D" id="1.20.58.1880">
    <property type="match status" value="1"/>
</dbReference>
<evidence type="ECO:0000256" key="1">
    <source>
        <dbReference type="SAM" id="Coils"/>
    </source>
</evidence>
<name>A0A6A5QK32_AMPQU</name>
<feature type="region of interest" description="Disordered" evidence="2">
    <location>
        <begin position="1"/>
        <end position="417"/>
    </location>
</feature>
<evidence type="ECO:0000313" key="4">
    <source>
        <dbReference type="EMBL" id="KAF1915742.1"/>
    </source>
</evidence>
<gene>
    <name evidence="4" type="ORF">BDU57DRAFT_518867</name>
</gene>
<evidence type="ECO:0000313" key="5">
    <source>
        <dbReference type="Proteomes" id="UP000800096"/>
    </source>
</evidence>
<dbReference type="InterPro" id="IPR009057">
    <property type="entry name" value="Homeodomain-like_sf"/>
</dbReference>
<dbReference type="PANTHER" id="PTHR22929:SF0">
    <property type="entry name" value="TRANSCRIPTION FACTOR TFIIIB COMPONENT B'' HOMOLOG"/>
    <property type="match status" value="1"/>
</dbReference>
<feature type="compositionally biased region" description="Polar residues" evidence="2">
    <location>
        <begin position="173"/>
        <end position="184"/>
    </location>
</feature>
<dbReference type="GO" id="GO:0001156">
    <property type="term" value="F:TFIIIC-class transcription factor complex binding"/>
    <property type="evidence" value="ECO:0007669"/>
    <property type="project" value="TreeGrafter"/>
</dbReference>
<keyword evidence="5" id="KW-1185">Reference proteome</keyword>
<feature type="compositionally biased region" description="Polar residues" evidence="2">
    <location>
        <begin position="23"/>
        <end position="34"/>
    </location>
</feature>
<dbReference type="SMART" id="SM00717">
    <property type="entry name" value="SANT"/>
    <property type="match status" value="1"/>
</dbReference>
<protein>
    <recommendedName>
        <fullName evidence="3">Myb-like domain-containing protein</fullName>
    </recommendedName>
</protein>
<dbReference type="GO" id="GO:0070898">
    <property type="term" value="P:RNA polymerase III preinitiation complex assembly"/>
    <property type="evidence" value="ECO:0007669"/>
    <property type="project" value="TreeGrafter"/>
</dbReference>
<feature type="coiled-coil region" evidence="1">
    <location>
        <begin position="621"/>
        <end position="652"/>
    </location>
</feature>
<dbReference type="SUPFAM" id="SSF46689">
    <property type="entry name" value="Homeodomain-like"/>
    <property type="match status" value="1"/>
</dbReference>
<reference evidence="4" key="1">
    <citation type="journal article" date="2020" name="Stud. Mycol.">
        <title>101 Dothideomycetes genomes: a test case for predicting lifestyles and emergence of pathogens.</title>
        <authorList>
            <person name="Haridas S."/>
            <person name="Albert R."/>
            <person name="Binder M."/>
            <person name="Bloem J."/>
            <person name="Labutti K."/>
            <person name="Salamov A."/>
            <person name="Andreopoulos B."/>
            <person name="Baker S."/>
            <person name="Barry K."/>
            <person name="Bills G."/>
            <person name="Bluhm B."/>
            <person name="Cannon C."/>
            <person name="Castanera R."/>
            <person name="Culley D."/>
            <person name="Daum C."/>
            <person name="Ezra D."/>
            <person name="Gonzalez J."/>
            <person name="Henrissat B."/>
            <person name="Kuo A."/>
            <person name="Liang C."/>
            <person name="Lipzen A."/>
            <person name="Lutzoni F."/>
            <person name="Magnuson J."/>
            <person name="Mondo S."/>
            <person name="Nolan M."/>
            <person name="Ohm R."/>
            <person name="Pangilinan J."/>
            <person name="Park H.-J."/>
            <person name="Ramirez L."/>
            <person name="Alfaro M."/>
            <person name="Sun H."/>
            <person name="Tritt A."/>
            <person name="Yoshinaga Y."/>
            <person name="Zwiers L.-H."/>
            <person name="Turgeon B."/>
            <person name="Goodwin S."/>
            <person name="Spatafora J."/>
            <person name="Crous P."/>
            <person name="Grigoriev I."/>
        </authorList>
    </citation>
    <scope>NUCLEOTIDE SEQUENCE</scope>
    <source>
        <strain evidence="4">HMLAC05119</strain>
    </source>
</reference>
<evidence type="ECO:0000259" key="3">
    <source>
        <dbReference type="SMART" id="SM00717"/>
    </source>
</evidence>
<dbReference type="OrthoDB" id="272624at2759"/>
<feature type="region of interest" description="Disordered" evidence="2">
    <location>
        <begin position="663"/>
        <end position="696"/>
    </location>
</feature>
<dbReference type="AlphaFoldDB" id="A0A6A5QK32"/>
<dbReference type="InterPro" id="IPR039467">
    <property type="entry name" value="TFIIIB_B''_Myb"/>
</dbReference>
<keyword evidence="1" id="KW-0175">Coiled coil</keyword>
<feature type="compositionally biased region" description="Basic residues" evidence="2">
    <location>
        <begin position="37"/>
        <end position="46"/>
    </location>
</feature>
<feature type="compositionally biased region" description="Low complexity" evidence="2">
    <location>
        <begin position="50"/>
        <end position="61"/>
    </location>
</feature>
<dbReference type="GO" id="GO:0000126">
    <property type="term" value="C:transcription factor TFIIIB complex"/>
    <property type="evidence" value="ECO:0007669"/>
    <property type="project" value="TreeGrafter"/>
</dbReference>